<organism evidence="1 2">
    <name type="scientific">Meloidogyne enterolobii</name>
    <name type="common">Root-knot nematode worm</name>
    <name type="synonym">Meloidogyne mayaguensis</name>
    <dbReference type="NCBI Taxonomy" id="390850"/>
    <lineage>
        <taxon>Eukaryota</taxon>
        <taxon>Metazoa</taxon>
        <taxon>Ecdysozoa</taxon>
        <taxon>Nematoda</taxon>
        <taxon>Chromadorea</taxon>
        <taxon>Rhabditida</taxon>
        <taxon>Tylenchina</taxon>
        <taxon>Tylenchomorpha</taxon>
        <taxon>Tylenchoidea</taxon>
        <taxon>Meloidogynidae</taxon>
        <taxon>Meloidogyninae</taxon>
        <taxon>Meloidogyne</taxon>
    </lineage>
</organism>
<evidence type="ECO:0000313" key="1">
    <source>
        <dbReference type="EMBL" id="CAK5102703.1"/>
    </source>
</evidence>
<sequence length="65" mass="7653">MIRETRGESTTDESSENQSGSGKRIKRVLVKVLPINSPRLDRRKVKFTRSVRQKQIFIPKIWEKL</sequence>
<reference evidence="1" key="1">
    <citation type="submission" date="2023-11" db="EMBL/GenBank/DDBJ databases">
        <authorList>
            <person name="Poullet M."/>
        </authorList>
    </citation>
    <scope>NUCLEOTIDE SEQUENCE</scope>
    <source>
        <strain evidence="1">E1834</strain>
    </source>
</reference>
<name>A0ACB1AU00_MELEN</name>
<comment type="caution">
    <text evidence="1">The sequence shown here is derived from an EMBL/GenBank/DDBJ whole genome shotgun (WGS) entry which is preliminary data.</text>
</comment>
<keyword evidence="2" id="KW-1185">Reference proteome</keyword>
<gene>
    <name evidence="1" type="ORF">MENTE1834_LOCUS42583</name>
</gene>
<protein>
    <submittedName>
        <fullName evidence="1">Uncharacterized protein</fullName>
    </submittedName>
</protein>
<accession>A0ACB1AU00</accession>
<proteinExistence type="predicted"/>
<dbReference type="Proteomes" id="UP001497535">
    <property type="component" value="Unassembled WGS sequence"/>
</dbReference>
<evidence type="ECO:0000313" key="2">
    <source>
        <dbReference type="Proteomes" id="UP001497535"/>
    </source>
</evidence>
<dbReference type="EMBL" id="CAVMJV010000112">
    <property type="protein sequence ID" value="CAK5102703.1"/>
    <property type="molecule type" value="Genomic_DNA"/>
</dbReference>